<protein>
    <recommendedName>
        <fullName evidence="3">GNAT family N-acetyltransferase</fullName>
    </recommendedName>
</protein>
<dbReference type="Proteomes" id="UP001595840">
    <property type="component" value="Unassembled WGS sequence"/>
</dbReference>
<dbReference type="EMBL" id="JBHSCX010000020">
    <property type="protein sequence ID" value="MFC4363451.1"/>
    <property type="molecule type" value="Genomic_DNA"/>
</dbReference>
<evidence type="ECO:0008006" key="3">
    <source>
        <dbReference type="Google" id="ProtNLM"/>
    </source>
</evidence>
<evidence type="ECO:0000313" key="2">
    <source>
        <dbReference type="Proteomes" id="UP001595840"/>
    </source>
</evidence>
<proteinExistence type="predicted"/>
<organism evidence="1 2">
    <name type="scientific">Simiduia curdlanivorans</name>
    <dbReference type="NCBI Taxonomy" id="1492769"/>
    <lineage>
        <taxon>Bacteria</taxon>
        <taxon>Pseudomonadati</taxon>
        <taxon>Pseudomonadota</taxon>
        <taxon>Gammaproteobacteria</taxon>
        <taxon>Cellvibrionales</taxon>
        <taxon>Cellvibrionaceae</taxon>
        <taxon>Simiduia</taxon>
    </lineage>
</organism>
<evidence type="ECO:0000313" key="1">
    <source>
        <dbReference type="EMBL" id="MFC4363451.1"/>
    </source>
</evidence>
<gene>
    <name evidence="1" type="ORF">ACFOX3_14145</name>
</gene>
<sequence>MDIIINKQAIRINDQVCSSLRDVKRVLQERPVARLLIAYEIPGRETGLQLLHWAAERNRIPAQVNILEPNLRASKVLSDFLISQGYKSFSARQYVRVKAFGHKAI</sequence>
<reference evidence="2" key="1">
    <citation type="journal article" date="2019" name="Int. J. Syst. Evol. Microbiol.">
        <title>The Global Catalogue of Microorganisms (GCM) 10K type strain sequencing project: providing services to taxonomists for standard genome sequencing and annotation.</title>
        <authorList>
            <consortium name="The Broad Institute Genomics Platform"/>
            <consortium name="The Broad Institute Genome Sequencing Center for Infectious Disease"/>
            <person name="Wu L."/>
            <person name="Ma J."/>
        </authorList>
    </citation>
    <scope>NUCLEOTIDE SEQUENCE [LARGE SCALE GENOMIC DNA]</scope>
    <source>
        <strain evidence="2">CECT 8570</strain>
    </source>
</reference>
<accession>A0ABV8V6G2</accession>
<name>A0ABV8V6G2_9GAMM</name>
<comment type="caution">
    <text evidence="1">The sequence shown here is derived from an EMBL/GenBank/DDBJ whole genome shotgun (WGS) entry which is preliminary data.</text>
</comment>
<keyword evidence="2" id="KW-1185">Reference proteome</keyword>
<dbReference type="RefSeq" id="WP_290261269.1">
    <property type="nucleotide sequence ID" value="NZ_JAUFQG010000004.1"/>
</dbReference>